<dbReference type="GO" id="GO:0000329">
    <property type="term" value="C:fungal-type vacuole membrane"/>
    <property type="evidence" value="ECO:0007669"/>
    <property type="project" value="TreeGrafter"/>
</dbReference>
<protein>
    <submittedName>
        <fullName evidence="8">Uncharacterized protein</fullName>
    </submittedName>
</protein>
<feature type="region of interest" description="Disordered" evidence="6">
    <location>
        <begin position="1"/>
        <end position="244"/>
    </location>
</feature>
<evidence type="ECO:0000256" key="7">
    <source>
        <dbReference type="SAM" id="Phobius"/>
    </source>
</evidence>
<evidence type="ECO:0000313" key="9">
    <source>
        <dbReference type="Proteomes" id="UP000030752"/>
    </source>
</evidence>
<dbReference type="VEuPathDB" id="FungiDB:HMPREF1541_04415"/>
<dbReference type="Pfam" id="PF01544">
    <property type="entry name" value="CorA"/>
    <property type="match status" value="2"/>
</dbReference>
<name>W2RWQ8_CYPE1</name>
<feature type="compositionally biased region" description="Low complexity" evidence="6">
    <location>
        <begin position="18"/>
        <end position="33"/>
    </location>
</feature>
<reference evidence="8 9" key="1">
    <citation type="submission" date="2013-03" db="EMBL/GenBank/DDBJ databases">
        <title>The Genome Sequence of Phialophora europaea CBS 101466.</title>
        <authorList>
            <consortium name="The Broad Institute Genomics Platform"/>
            <person name="Cuomo C."/>
            <person name="de Hoog S."/>
            <person name="Gorbushina A."/>
            <person name="Walker B."/>
            <person name="Young S.K."/>
            <person name="Zeng Q."/>
            <person name="Gargeya S."/>
            <person name="Fitzgerald M."/>
            <person name="Haas B."/>
            <person name="Abouelleil A."/>
            <person name="Allen A.W."/>
            <person name="Alvarado L."/>
            <person name="Arachchi H.M."/>
            <person name="Berlin A.M."/>
            <person name="Chapman S.B."/>
            <person name="Gainer-Dewar J."/>
            <person name="Goldberg J."/>
            <person name="Griggs A."/>
            <person name="Gujja S."/>
            <person name="Hansen M."/>
            <person name="Howarth C."/>
            <person name="Imamovic A."/>
            <person name="Ireland A."/>
            <person name="Larimer J."/>
            <person name="McCowan C."/>
            <person name="Murphy C."/>
            <person name="Pearson M."/>
            <person name="Poon T.W."/>
            <person name="Priest M."/>
            <person name="Roberts A."/>
            <person name="Saif S."/>
            <person name="Shea T."/>
            <person name="Sisk P."/>
            <person name="Sykes S."/>
            <person name="Wortman J."/>
            <person name="Nusbaum C."/>
            <person name="Birren B."/>
        </authorList>
    </citation>
    <scope>NUCLEOTIDE SEQUENCE [LARGE SCALE GENOMIC DNA]</scope>
    <source>
        <strain evidence="8 9">CBS 101466</strain>
    </source>
</reference>
<dbReference type="GeneID" id="19971754"/>
<accession>W2RWQ8</accession>
<evidence type="ECO:0000256" key="6">
    <source>
        <dbReference type="SAM" id="MobiDB-lite"/>
    </source>
</evidence>
<dbReference type="GO" id="GO:0015095">
    <property type="term" value="F:magnesium ion transmembrane transporter activity"/>
    <property type="evidence" value="ECO:0007669"/>
    <property type="project" value="InterPro"/>
</dbReference>
<feature type="compositionally biased region" description="Basic and acidic residues" evidence="6">
    <location>
        <begin position="159"/>
        <end position="169"/>
    </location>
</feature>
<dbReference type="InterPro" id="IPR045863">
    <property type="entry name" value="CorA_TM1_TM2"/>
</dbReference>
<gene>
    <name evidence="8" type="ORF">HMPREF1541_04415</name>
</gene>
<dbReference type="InterPro" id="IPR002523">
    <property type="entry name" value="MgTranspt_CorA/ZnTranspt_ZntB"/>
</dbReference>
<dbReference type="SUPFAM" id="SSF144083">
    <property type="entry name" value="Magnesium transport protein CorA, transmembrane region"/>
    <property type="match status" value="1"/>
</dbReference>
<dbReference type="Gene3D" id="1.20.58.340">
    <property type="entry name" value="Magnesium transport protein CorA, transmembrane region"/>
    <property type="match status" value="2"/>
</dbReference>
<feature type="compositionally biased region" description="Basic and acidic residues" evidence="6">
    <location>
        <begin position="100"/>
        <end position="109"/>
    </location>
</feature>
<dbReference type="Proteomes" id="UP000030752">
    <property type="component" value="Unassembled WGS sequence"/>
</dbReference>
<dbReference type="PANTHER" id="PTHR21535">
    <property type="entry name" value="MAGNESIUM AND COBALT TRANSPORT PROTEIN/MITOCHONDRIAL IMPORT INNER MEMBRANE TRANSLOCASE SUBUNIT TIM8"/>
    <property type="match status" value="1"/>
</dbReference>
<dbReference type="PANTHER" id="PTHR21535:SF51">
    <property type="entry name" value="MANGANESE RESISTANCE PROTEIN MNR2"/>
    <property type="match status" value="1"/>
</dbReference>
<keyword evidence="4 7" id="KW-1133">Transmembrane helix</keyword>
<feature type="region of interest" description="Disordered" evidence="6">
    <location>
        <begin position="315"/>
        <end position="378"/>
    </location>
</feature>
<dbReference type="GO" id="GO:0010961">
    <property type="term" value="P:intracellular magnesium ion homeostasis"/>
    <property type="evidence" value="ECO:0007669"/>
    <property type="project" value="TreeGrafter"/>
</dbReference>
<comment type="similarity">
    <text evidence="2">Belongs to the CorA metal ion transporter (MIT) (TC 1.A.35) family.</text>
</comment>
<feature type="region of interest" description="Disordered" evidence="6">
    <location>
        <begin position="699"/>
        <end position="732"/>
    </location>
</feature>
<feature type="compositionally biased region" description="Basic and acidic residues" evidence="6">
    <location>
        <begin position="124"/>
        <end position="140"/>
    </location>
</feature>
<dbReference type="eggNOG" id="ENOG502QPTQ">
    <property type="taxonomic scope" value="Eukaryota"/>
</dbReference>
<keyword evidence="5 7" id="KW-0472">Membrane</keyword>
<dbReference type="EMBL" id="KB822720">
    <property type="protein sequence ID" value="ETN40139.1"/>
    <property type="molecule type" value="Genomic_DNA"/>
</dbReference>
<comment type="subcellular location">
    <subcellularLocation>
        <location evidence="1">Membrane</location>
        <topology evidence="1">Multi-pass membrane protein</topology>
    </subcellularLocation>
</comment>
<evidence type="ECO:0000256" key="4">
    <source>
        <dbReference type="ARBA" id="ARBA00022989"/>
    </source>
</evidence>
<sequence length="893" mass="100164">MHPLPPPNRSEARDHPNHAPSQPSAPSATSHSSNMTAQSSPAVPQSSEATRKRRRHRGNKKKKPRRQSFIAPSEGSAAYSSQAEDPAHDDRLVQVPEEEAGVRRRDFYARRGNLSEESLESEALLDHRDQPSMRPRRDSRLLPSVFGKLGGSKSPGTLDRSHSDMVAENKRKRLKSRESEGTAPKSYGSSEEENPTDRTPLIGVATHKNNTDDGYGLYRARSGASGEGSDESGARRGGRRRGNTMATSYVGTTMAQEYDVNNPPSRPASPSHELGPTDVMVSNEDFMPRSLESRRTLPHLQENHDALINIDDNLEDARDANSAPPSPRLRPDGIQRHRSTTLTAEGDVCFPGDEMSELGEDDMERLRSNASRPSRRKRREWPQLWALDEWSREEKEARDGERRAKKINEPVLVGGRLRPRQSMWHRTEEDAPYRYTYFNEEFESTIHAQTISELVQPGGTFRELFIPDPPEIIDSSESSEEEEEPASIASPKQNHSDTASRLNSMLSDVVKPSSSSKETSGKNSAGSATPLKRSQTPPSKPKKFGPRPTFWLDVLSPTEQEMRVLCKTFGIHALTSEDIMMQEAREKVELFRNYYFINYRTFEQDPSSEDYLEPVNMYVCVFRYGIVTFHFSQIPHPANVRRRIRQLTDYLILSADWISYAIIDDITDVYQPLITGIEEEVDDIDEIILDALQSTNELAGEGAGQPPSMTGPGKDKEKASTAGGDGPDAAPSGIDILRRIGECRKKTTSLYRLLGQKADVIKGFAKRCNEQWEVAPRSEIGLYLGDIQDHIITMSANLSHYETSLSRAHSNYLAQVNIRMGERQESTADILGKLTVIGTIVLPMNVICGMWGMNVMVPGQEIENLYWFWGITAFMGCFAVGCFYWCKKVYKIV</sequence>
<feature type="compositionally biased region" description="Basic residues" evidence="6">
    <location>
        <begin position="51"/>
        <end position="66"/>
    </location>
</feature>
<evidence type="ECO:0000313" key="8">
    <source>
        <dbReference type="EMBL" id="ETN40139.1"/>
    </source>
</evidence>
<proteinExistence type="inferred from homology"/>
<evidence type="ECO:0000256" key="3">
    <source>
        <dbReference type="ARBA" id="ARBA00022692"/>
    </source>
</evidence>
<evidence type="ECO:0000256" key="2">
    <source>
        <dbReference type="ARBA" id="ARBA00009765"/>
    </source>
</evidence>
<feature type="compositionally biased region" description="Acidic residues" evidence="6">
    <location>
        <begin position="354"/>
        <end position="363"/>
    </location>
</feature>
<keyword evidence="9" id="KW-1185">Reference proteome</keyword>
<feature type="compositionally biased region" description="Polar residues" evidence="6">
    <location>
        <begin position="492"/>
        <end position="506"/>
    </location>
</feature>
<keyword evidence="3 7" id="KW-0812">Transmembrane</keyword>
<evidence type="ECO:0000256" key="5">
    <source>
        <dbReference type="ARBA" id="ARBA00023136"/>
    </source>
</evidence>
<feature type="region of interest" description="Disordered" evidence="6">
    <location>
        <begin position="461"/>
        <end position="545"/>
    </location>
</feature>
<evidence type="ECO:0000256" key="1">
    <source>
        <dbReference type="ARBA" id="ARBA00004141"/>
    </source>
</evidence>
<dbReference type="InterPro" id="IPR044089">
    <property type="entry name" value="Alr1-like"/>
</dbReference>
<dbReference type="SUPFAM" id="SSF143865">
    <property type="entry name" value="CorA soluble domain-like"/>
    <property type="match status" value="1"/>
</dbReference>
<feature type="transmembrane region" description="Helical" evidence="7">
    <location>
        <begin position="865"/>
        <end position="886"/>
    </location>
</feature>
<dbReference type="STRING" id="1220924.W2RWQ8"/>
<feature type="compositionally biased region" description="Polar residues" evidence="6">
    <location>
        <begin position="34"/>
        <end position="48"/>
    </location>
</feature>
<dbReference type="FunFam" id="1.20.58.340:FF:000008">
    <property type="entry name" value="CorA family metal ion transporter"/>
    <property type="match status" value="1"/>
</dbReference>
<feature type="compositionally biased region" description="Low complexity" evidence="6">
    <location>
        <begin position="511"/>
        <end position="524"/>
    </location>
</feature>
<dbReference type="RefSeq" id="XP_008716982.1">
    <property type="nucleotide sequence ID" value="XM_008718760.1"/>
</dbReference>
<organism evidence="8 9">
    <name type="scientific">Cyphellophora europaea (strain CBS 101466)</name>
    <name type="common">Phialophora europaea</name>
    <dbReference type="NCBI Taxonomy" id="1220924"/>
    <lineage>
        <taxon>Eukaryota</taxon>
        <taxon>Fungi</taxon>
        <taxon>Dikarya</taxon>
        <taxon>Ascomycota</taxon>
        <taxon>Pezizomycotina</taxon>
        <taxon>Eurotiomycetes</taxon>
        <taxon>Chaetothyriomycetidae</taxon>
        <taxon>Chaetothyriales</taxon>
        <taxon>Cyphellophoraceae</taxon>
        <taxon>Cyphellophora</taxon>
    </lineage>
</organism>
<dbReference type="Gene3D" id="3.30.460.20">
    <property type="entry name" value="CorA soluble domain-like"/>
    <property type="match status" value="1"/>
</dbReference>
<dbReference type="CDD" id="cd12829">
    <property type="entry name" value="Alr1p-like"/>
    <property type="match status" value="1"/>
</dbReference>
<dbReference type="InParanoid" id="W2RWQ8"/>
<dbReference type="FunCoup" id="W2RWQ8">
    <property type="interactions" value="78"/>
</dbReference>
<dbReference type="InterPro" id="IPR045861">
    <property type="entry name" value="CorA_cytoplasmic_dom"/>
</dbReference>
<dbReference type="AlphaFoldDB" id="W2RWQ8"/>
<dbReference type="OrthoDB" id="29879at2759"/>
<dbReference type="HOGENOM" id="CLU_007127_10_0_1"/>